<comment type="caution">
    <text evidence="16">The sequence shown here is derived from an EMBL/GenBank/DDBJ whole genome shotgun (WGS) entry which is preliminary data.</text>
</comment>
<keyword evidence="17" id="KW-1185">Reference proteome</keyword>
<evidence type="ECO:0000256" key="2">
    <source>
        <dbReference type="ARBA" id="ARBA00004987"/>
    </source>
</evidence>
<evidence type="ECO:0000256" key="11">
    <source>
        <dbReference type="ARBA" id="ARBA00023277"/>
    </source>
</evidence>
<dbReference type="InterPro" id="IPR000648">
    <property type="entry name" value="Oxysterol-bd"/>
</dbReference>
<evidence type="ECO:0000313" key="17">
    <source>
        <dbReference type="Proteomes" id="UP000308730"/>
    </source>
</evidence>
<name>A0A4S4N2E6_9APHY</name>
<evidence type="ECO:0000256" key="9">
    <source>
        <dbReference type="ARBA" id="ARBA00023055"/>
    </source>
</evidence>
<feature type="compositionally biased region" description="Polar residues" evidence="14">
    <location>
        <begin position="359"/>
        <end position="369"/>
    </location>
</feature>
<keyword evidence="12" id="KW-0326">Glycosidase</keyword>
<dbReference type="Pfam" id="PF15409">
    <property type="entry name" value="PH_8"/>
    <property type="match status" value="1"/>
</dbReference>
<feature type="compositionally biased region" description="Polar residues" evidence="14">
    <location>
        <begin position="314"/>
        <end position="326"/>
    </location>
</feature>
<dbReference type="Gene3D" id="2.40.160.120">
    <property type="match status" value="1"/>
</dbReference>
<reference evidence="16 17" key="1">
    <citation type="submission" date="2019-02" db="EMBL/GenBank/DDBJ databases">
        <title>Genome sequencing of the rare red list fungi Antrodiella citrinella (Flaviporus citrinellus).</title>
        <authorList>
            <person name="Buettner E."/>
            <person name="Kellner H."/>
        </authorList>
    </citation>
    <scope>NUCLEOTIDE SEQUENCE [LARGE SCALE GENOMIC DNA]</scope>
    <source>
        <strain evidence="16 17">DSM 108506</strain>
    </source>
</reference>
<proteinExistence type="inferred from homology"/>
<dbReference type="InterPro" id="IPR002772">
    <property type="entry name" value="Glyco_hydro_3_C"/>
</dbReference>
<dbReference type="SUPFAM" id="SSF50729">
    <property type="entry name" value="PH domain-like"/>
    <property type="match status" value="1"/>
</dbReference>
<dbReference type="GO" id="GO:0030245">
    <property type="term" value="P:cellulose catabolic process"/>
    <property type="evidence" value="ECO:0007669"/>
    <property type="project" value="UniProtKB-KW"/>
</dbReference>
<dbReference type="GO" id="GO:0008289">
    <property type="term" value="F:lipid binding"/>
    <property type="evidence" value="ECO:0007669"/>
    <property type="project" value="UniProtKB-KW"/>
</dbReference>
<dbReference type="InterPro" id="IPR036962">
    <property type="entry name" value="Glyco_hydro_3_N_sf"/>
</dbReference>
<evidence type="ECO:0000256" key="13">
    <source>
        <dbReference type="ARBA" id="ARBA00023326"/>
    </source>
</evidence>
<dbReference type="Pfam" id="PF01237">
    <property type="entry name" value="Oxysterol_BP"/>
    <property type="match status" value="1"/>
</dbReference>
<keyword evidence="8" id="KW-0136">Cellulose degradation</keyword>
<comment type="similarity">
    <text evidence="3">Belongs to the glycosyl hydrolase 3 family.</text>
</comment>
<dbReference type="InterPro" id="IPR011993">
    <property type="entry name" value="PH-like_dom_sf"/>
</dbReference>
<dbReference type="Gene3D" id="2.60.40.10">
    <property type="entry name" value="Immunoglobulins"/>
    <property type="match status" value="1"/>
</dbReference>
<dbReference type="Pfam" id="PF14310">
    <property type="entry name" value="Fn3-like"/>
    <property type="match status" value="1"/>
</dbReference>
<dbReference type="GO" id="GO:0008422">
    <property type="term" value="F:beta-glucosidase activity"/>
    <property type="evidence" value="ECO:0007669"/>
    <property type="project" value="UniProtKB-EC"/>
</dbReference>
<dbReference type="InterPro" id="IPR041680">
    <property type="entry name" value="PH_8"/>
</dbReference>
<dbReference type="FunFam" id="2.40.160.120:FF:000001">
    <property type="entry name" value="Oxysterol-binding protein"/>
    <property type="match status" value="1"/>
</dbReference>
<feature type="compositionally biased region" description="Basic and acidic residues" evidence="14">
    <location>
        <begin position="168"/>
        <end position="182"/>
    </location>
</feature>
<evidence type="ECO:0000256" key="8">
    <source>
        <dbReference type="ARBA" id="ARBA00023001"/>
    </source>
</evidence>
<dbReference type="PANTHER" id="PTHR42715:SF2">
    <property type="entry name" value="BETA-GLUCOSIDASE F-RELATED"/>
    <property type="match status" value="1"/>
</dbReference>
<keyword evidence="7" id="KW-0378">Hydrolase</keyword>
<evidence type="ECO:0000256" key="14">
    <source>
        <dbReference type="SAM" id="MobiDB-lite"/>
    </source>
</evidence>
<dbReference type="SMART" id="SM00233">
    <property type="entry name" value="PH"/>
    <property type="match status" value="1"/>
</dbReference>
<evidence type="ECO:0000256" key="3">
    <source>
        <dbReference type="ARBA" id="ARBA00005336"/>
    </source>
</evidence>
<dbReference type="OrthoDB" id="416222at2759"/>
<dbReference type="PANTHER" id="PTHR42715">
    <property type="entry name" value="BETA-GLUCOSIDASE"/>
    <property type="match status" value="1"/>
</dbReference>
<evidence type="ECO:0000256" key="5">
    <source>
        <dbReference type="ARBA" id="ARBA00012744"/>
    </source>
</evidence>
<dbReference type="SUPFAM" id="SSF52279">
    <property type="entry name" value="Beta-D-glucan exohydrolase, C-terminal domain"/>
    <property type="match status" value="1"/>
</dbReference>
<evidence type="ECO:0000259" key="15">
    <source>
        <dbReference type="PROSITE" id="PS50003"/>
    </source>
</evidence>
<evidence type="ECO:0000256" key="12">
    <source>
        <dbReference type="ARBA" id="ARBA00023295"/>
    </source>
</evidence>
<dbReference type="InterPro" id="IPR026891">
    <property type="entry name" value="Fn3-like"/>
</dbReference>
<feature type="region of interest" description="Disordered" evidence="14">
    <location>
        <begin position="260"/>
        <end position="282"/>
    </location>
</feature>
<dbReference type="EC" id="3.2.1.21" evidence="5"/>
<evidence type="ECO:0000256" key="4">
    <source>
        <dbReference type="ARBA" id="ARBA00008842"/>
    </source>
</evidence>
<gene>
    <name evidence="16" type="ORF">EUX98_g2202</name>
</gene>
<dbReference type="EMBL" id="SGPM01000032">
    <property type="protein sequence ID" value="THH31978.1"/>
    <property type="molecule type" value="Genomic_DNA"/>
</dbReference>
<dbReference type="SMART" id="SM01217">
    <property type="entry name" value="Fn3_like"/>
    <property type="match status" value="1"/>
</dbReference>
<comment type="similarity">
    <text evidence="4">Belongs to the OSBP family.</text>
</comment>
<keyword evidence="6" id="KW-0813">Transport</keyword>
<dbReference type="Pfam" id="PF00933">
    <property type="entry name" value="Glyco_hydro_3"/>
    <property type="match status" value="1"/>
</dbReference>
<dbReference type="Proteomes" id="UP000308730">
    <property type="component" value="Unassembled WGS sequence"/>
</dbReference>
<feature type="compositionally biased region" description="Acidic residues" evidence="14">
    <location>
        <begin position="330"/>
        <end position="349"/>
    </location>
</feature>
<keyword evidence="13" id="KW-0624">Polysaccharide degradation</keyword>
<dbReference type="SUPFAM" id="SSF144000">
    <property type="entry name" value="Oxysterol-binding protein-like"/>
    <property type="match status" value="1"/>
</dbReference>
<keyword evidence="9" id="KW-0445">Lipid transport</keyword>
<feature type="domain" description="PH" evidence="15">
    <location>
        <begin position="12"/>
        <end position="104"/>
    </location>
</feature>
<dbReference type="InterPro" id="IPR036881">
    <property type="entry name" value="Glyco_hydro_3_C_sf"/>
</dbReference>
<dbReference type="SUPFAM" id="SSF51445">
    <property type="entry name" value="(Trans)glycosidases"/>
    <property type="match status" value="1"/>
</dbReference>
<dbReference type="InterPro" id="IPR013783">
    <property type="entry name" value="Ig-like_fold"/>
</dbReference>
<sequence length="1347" mass="146507">MSQHAHRVSDADILLQGWVLKKRRKRMQGFARRYFVLRQSGVLSYSLHPSLPTRDQIQLSRAAISSAPGRKDIHVDSDTATFHIKCLSTEDFNRWMSAFRKFIVQPDNPATAPRGSYSRSMPRTGYYNRAGALVDEIGQTITELYASLAVVSEEELRRRSQSTISKIKADKDRVREHAKEHSTAMLSIFKGKKGNSSQGSSEAPADEHASIAPSTRPSLTPGTSLHRLQTALDALKYQHIALSNLIPVLNPADMGFPIARTSPLPSTSEADEEPPSPQISSQRLSILSNHSDGSIFYDAPEYGAEEFVLESVATEETPSVQLSGSPQAGDDLEWEGSDSDSEPSNDEEPALNAHPPTEAKQQVTYRTQLPSPPAGDEGSLFAVLKKNVGKRVAEELEYHDLLAQAAQSQDPVERICYVAAFAVSEYASTKHRSGRKGFNPMLAETFEDARMKFIGEKVCHNPVILAFHAEGEGWEVYATSGGKTKFWGKSLEIIPQGLVHVKIGKDHYVWTRPSSFMRNLMMGTKYLEHTGKMTIDNQTTGMRCVLDFKEGGYWGPANVIVGSVLSPSGETQMVLEGKWDETVAQKLDSSHYRLLWKINPFPRNAPEYYGFTSFGITLNEITPDLEGHLPPTDSRLRPDVRALEEGRVDVAEEEKLRVEELQRDRRKRGADRQPRWFKQVGEEWQYVGGYWEQRAQGWKDINVAATFNRTLMRQRGAAMGAEFKGKGVHVALGPMMNLMRVPAAGRNWEGGGGDPFLSGELAFETITGLQSSGVQACAKHYINNEQEHFRDSSSSNVDDRTEHELYAHPFLRSVQANVAAVMCSYSESQEQSVMFLLRAQVDSVNGTFSCENDQTLNGILKGEFGFQGYVMSDWWATHSGAPAVNAGLDMTMPGDTTTNSGQTTPPLTQGDMNNRYLLEQDSGFPAVNFDAWQSSAGTHVNVQADHADLIRTIGDASTVLLKNSNNALPFTNSLKSIAVIGNGATNSSKGPNGISLSYTDRGGDDGVLAMGWGSGTDNFPYLVAPVDAITARTKPVGITVTSSLSDTDLTGAANAAANKDVALVFITADSGEGYITVEGNAGDRNNLSAWHGGDALVEQVASVNKNTIVVVNSVGPITMEGWIDHPNVTALVWSGLPGQEAGNAVADVLFGAYNPGAKLPFTIGKSASDYPTEIIANGNGIVPIPYTEGLFIDYRHFDSANIAPRFEFGFGLSYTTFEYTDLTVTGSTTGGTRQPIGPGAALDPWLHDSVVTVSFTLTNNGTVAGTEVPQLYLSPPASTNSAPLNLKGFDSVPLAPGQSTTVSFSLSRYSFATWDVPSQSWQIPTGVTGIAVGASSRDIRLRASFTN</sequence>
<comment type="pathway">
    <text evidence="2">Glycan metabolism; cellulose degradation.</text>
</comment>
<dbReference type="InterPro" id="IPR050288">
    <property type="entry name" value="Cellulose_deg_GH3"/>
</dbReference>
<keyword evidence="10" id="KW-0446">Lipid-binding</keyword>
<protein>
    <recommendedName>
        <fullName evidence="5">beta-glucosidase</fullName>
        <ecNumber evidence="5">3.2.1.21</ecNumber>
    </recommendedName>
</protein>
<comment type="catalytic activity">
    <reaction evidence="1">
        <text>Hydrolysis of terminal, non-reducing beta-D-glucosyl residues with release of beta-D-glucose.</text>
        <dbReference type="EC" id="3.2.1.21"/>
    </reaction>
</comment>
<evidence type="ECO:0000256" key="6">
    <source>
        <dbReference type="ARBA" id="ARBA00022448"/>
    </source>
</evidence>
<dbReference type="InterPro" id="IPR037239">
    <property type="entry name" value="OSBP_sf"/>
</dbReference>
<dbReference type="CDD" id="cd13289">
    <property type="entry name" value="PH_Osh3p_yeast"/>
    <property type="match status" value="1"/>
</dbReference>
<dbReference type="Gene3D" id="2.30.29.30">
    <property type="entry name" value="Pleckstrin-homology domain (PH domain)/Phosphotyrosine-binding domain (PTB)"/>
    <property type="match status" value="1"/>
</dbReference>
<dbReference type="Pfam" id="PF01915">
    <property type="entry name" value="Glyco_hydro_3_C"/>
    <property type="match status" value="1"/>
</dbReference>
<dbReference type="InterPro" id="IPR001764">
    <property type="entry name" value="Glyco_hydro_3_N"/>
</dbReference>
<accession>A0A4S4N2E6</accession>
<dbReference type="InterPro" id="IPR001849">
    <property type="entry name" value="PH_domain"/>
</dbReference>
<organism evidence="16 17">
    <name type="scientific">Antrodiella citrinella</name>
    <dbReference type="NCBI Taxonomy" id="2447956"/>
    <lineage>
        <taxon>Eukaryota</taxon>
        <taxon>Fungi</taxon>
        <taxon>Dikarya</taxon>
        <taxon>Basidiomycota</taxon>
        <taxon>Agaricomycotina</taxon>
        <taxon>Agaricomycetes</taxon>
        <taxon>Polyporales</taxon>
        <taxon>Steccherinaceae</taxon>
        <taxon>Antrodiella</taxon>
    </lineage>
</organism>
<dbReference type="GO" id="GO:0120009">
    <property type="term" value="P:intermembrane lipid transfer"/>
    <property type="evidence" value="ECO:0007669"/>
    <property type="project" value="UniProtKB-ARBA"/>
</dbReference>
<keyword evidence="11" id="KW-0119">Carbohydrate metabolism</keyword>
<dbReference type="PRINTS" id="PR00133">
    <property type="entry name" value="GLHYDRLASE3"/>
</dbReference>
<feature type="region of interest" description="Disordered" evidence="14">
    <location>
        <begin position="168"/>
        <end position="223"/>
    </location>
</feature>
<evidence type="ECO:0000313" key="16">
    <source>
        <dbReference type="EMBL" id="THH31978.1"/>
    </source>
</evidence>
<dbReference type="Gene3D" id="3.20.20.300">
    <property type="entry name" value="Glycoside hydrolase, family 3, N-terminal domain"/>
    <property type="match status" value="1"/>
</dbReference>
<feature type="region of interest" description="Disordered" evidence="14">
    <location>
        <begin position="313"/>
        <end position="378"/>
    </location>
</feature>
<dbReference type="FunFam" id="3.40.50.1700:FF:000003">
    <property type="entry name" value="Probable beta-glucosidase"/>
    <property type="match status" value="1"/>
</dbReference>
<dbReference type="PROSITE" id="PS50003">
    <property type="entry name" value="PH_DOMAIN"/>
    <property type="match status" value="1"/>
</dbReference>
<feature type="compositionally biased region" description="Polar residues" evidence="14">
    <location>
        <begin position="212"/>
        <end position="223"/>
    </location>
</feature>
<evidence type="ECO:0000256" key="1">
    <source>
        <dbReference type="ARBA" id="ARBA00000448"/>
    </source>
</evidence>
<dbReference type="Gene3D" id="3.40.50.1700">
    <property type="entry name" value="Glycoside hydrolase family 3 C-terminal domain"/>
    <property type="match status" value="1"/>
</dbReference>
<evidence type="ECO:0000256" key="10">
    <source>
        <dbReference type="ARBA" id="ARBA00023121"/>
    </source>
</evidence>
<dbReference type="InterPro" id="IPR017853">
    <property type="entry name" value="GH"/>
</dbReference>
<evidence type="ECO:0000256" key="7">
    <source>
        <dbReference type="ARBA" id="ARBA00022801"/>
    </source>
</evidence>